<sequence length="339" mass="36261">MATLRAAGPVLGVRTAGAPWAWPVRFAYFATYPGEAGARKWHGKATTSSLGRFGHGVRVRLSPHVLLAACQGCQSPGGWGCWLAALDVDGCRPRPFVLVGTSTPGLGAAVKGAWRSAAAAHTVAAGKTFTRPTPYPRLQPLSARESTRGYPRITGNPSPVTLRRACRLVLLRRPPAVLSSCAGRLPSRPPAAPRCPAPLAPAEQLLSLAAEPSCAQLLSLAAASSCALPARCCYRWPERESLHVAGRFGGGEWVTADGVGCWEGRRLCMWETERGLAARIRTRRQDYVPVSVPIVSVIRGYPPRQHQTESRLSSSAFLKGQLHSTRAPSHLSYKPSPSL</sequence>
<evidence type="ECO:0000313" key="1">
    <source>
        <dbReference type="EMBL" id="KAF8672092.1"/>
    </source>
</evidence>
<dbReference type="AlphaFoldDB" id="A0A835B3Z2"/>
<evidence type="ECO:0000313" key="2">
    <source>
        <dbReference type="Proteomes" id="UP000636709"/>
    </source>
</evidence>
<accession>A0A835B3Z2</accession>
<comment type="caution">
    <text evidence="1">The sequence shown here is derived from an EMBL/GenBank/DDBJ whole genome shotgun (WGS) entry which is preliminary data.</text>
</comment>
<dbReference type="EMBL" id="JACEFO010002224">
    <property type="protein sequence ID" value="KAF8672092.1"/>
    <property type="molecule type" value="Genomic_DNA"/>
</dbReference>
<dbReference type="Proteomes" id="UP000636709">
    <property type="component" value="Unassembled WGS sequence"/>
</dbReference>
<name>A0A835B3Z2_9POAL</name>
<protein>
    <submittedName>
        <fullName evidence="1">Uncharacterized protein</fullName>
    </submittedName>
</protein>
<organism evidence="1 2">
    <name type="scientific">Digitaria exilis</name>
    <dbReference type="NCBI Taxonomy" id="1010633"/>
    <lineage>
        <taxon>Eukaryota</taxon>
        <taxon>Viridiplantae</taxon>
        <taxon>Streptophyta</taxon>
        <taxon>Embryophyta</taxon>
        <taxon>Tracheophyta</taxon>
        <taxon>Spermatophyta</taxon>
        <taxon>Magnoliopsida</taxon>
        <taxon>Liliopsida</taxon>
        <taxon>Poales</taxon>
        <taxon>Poaceae</taxon>
        <taxon>PACMAD clade</taxon>
        <taxon>Panicoideae</taxon>
        <taxon>Panicodae</taxon>
        <taxon>Paniceae</taxon>
        <taxon>Anthephorinae</taxon>
        <taxon>Digitaria</taxon>
    </lineage>
</organism>
<gene>
    <name evidence="1" type="ORF">HU200_049777</name>
</gene>
<proteinExistence type="predicted"/>
<reference evidence="1" key="1">
    <citation type="submission" date="2020-07" db="EMBL/GenBank/DDBJ databases">
        <title>Genome sequence and genetic diversity analysis of an under-domesticated orphan crop, white fonio (Digitaria exilis).</title>
        <authorList>
            <person name="Bennetzen J.L."/>
            <person name="Chen S."/>
            <person name="Ma X."/>
            <person name="Wang X."/>
            <person name="Yssel A.E.J."/>
            <person name="Chaluvadi S.R."/>
            <person name="Johnson M."/>
            <person name="Gangashetty P."/>
            <person name="Hamidou F."/>
            <person name="Sanogo M.D."/>
            <person name="Zwaenepoel A."/>
            <person name="Wallace J."/>
            <person name="Van De Peer Y."/>
            <person name="Van Deynze A."/>
        </authorList>
    </citation>
    <scope>NUCLEOTIDE SEQUENCE</scope>
    <source>
        <tissue evidence="1">Leaves</tissue>
    </source>
</reference>
<keyword evidence="2" id="KW-1185">Reference proteome</keyword>